<evidence type="ECO:0000256" key="2">
    <source>
        <dbReference type="SAM" id="Phobius"/>
    </source>
</evidence>
<keyword evidence="2" id="KW-1133">Transmembrane helix</keyword>
<feature type="compositionally biased region" description="Low complexity" evidence="1">
    <location>
        <begin position="743"/>
        <end position="752"/>
    </location>
</feature>
<feature type="region of interest" description="Disordered" evidence="1">
    <location>
        <begin position="160"/>
        <end position="195"/>
    </location>
</feature>
<feature type="transmembrane region" description="Helical" evidence="2">
    <location>
        <begin position="6"/>
        <end position="30"/>
    </location>
</feature>
<proteinExistence type="predicted"/>
<organism evidence="3 4">
    <name type="scientific">Aspergillus avenaceus</name>
    <dbReference type="NCBI Taxonomy" id="36643"/>
    <lineage>
        <taxon>Eukaryota</taxon>
        <taxon>Fungi</taxon>
        <taxon>Dikarya</taxon>
        <taxon>Ascomycota</taxon>
        <taxon>Pezizomycotina</taxon>
        <taxon>Eurotiomycetes</taxon>
        <taxon>Eurotiomycetidae</taxon>
        <taxon>Eurotiales</taxon>
        <taxon>Aspergillaceae</taxon>
        <taxon>Aspergillus</taxon>
        <taxon>Aspergillus subgen. Circumdati</taxon>
    </lineage>
</organism>
<feature type="compositionally biased region" description="Polar residues" evidence="1">
    <location>
        <begin position="579"/>
        <end position="589"/>
    </location>
</feature>
<sequence length="835" mass="90783">MLAESAVVAIAVTCVAVCIVGGIAGTLLWVRIRQQRASVSWRNYGRRGYGMRVFPGETVTEVSREEGSILDRYGQLPLGRPNEWGVLESQDSLVQPASDSSSQLLDKPGYPVLVPNRQSRLLRPHRINSLTALTETIEKPVTPISKGVTDGVSISAVDGALELPAETSPRHTPDREERNQDAYQGMRPISGPGPSVYQREHSNGLFPVMEDRYESFDIARSRARGGSITAQAPGIAPEHPVPPPPCAYPPNRFRLSKNDSARFSSLSLETADSSILDESRGTSGGMDSDFTSPALPPCPTFAPYSANDVGRSVALSYPTVPATFIFPSSPPTVEGLRLEPDRTSPRRSLTARSPTSSMERISTPPRRSESLSARPARREPIPYTDLDRIAPLNVVGRNPALLPHFSQLQRHSIHAGQRRENDLLHGGIGNMMTNPGRAGALASAEGYLQVPGAHLKVPLASAMKGGSGPRKGHRRQNCVRISIHPPITFGGPAFAPTVEEPEELDEFDMRTSEVGDMAASNISSLRSSVSTLAARVGHEEERDGFRVTDVSGGSVAPSYRSTSCKHPAKKRKHGRNESIDSVMSVTNNADSDKSLPEIVTTLPPSTDSNMSKTPSPEKVTPIWMPSNSNCCPTTYENTPNPGSPRRSAVKGPRTQPGRPVRNSMRSYPLDDSMKVSSPPGRPRSQSMRNGSSRRSTEFLQRAKSSVVGSPRSYHRISNEHSHDLSDSSPGQQRHLHSSDRPPSRSASKASSSHNQIVTIWEDQDLSFKRQSMRRSMVLQENGPAELHGESTPQRPERRQSRTQPPMLKTPTKKTVGLGIAATPGSLYDGDGFLKE</sequence>
<protein>
    <submittedName>
        <fullName evidence="3">Uncharacterized protein</fullName>
    </submittedName>
</protein>
<evidence type="ECO:0000313" key="4">
    <source>
        <dbReference type="Proteomes" id="UP000325780"/>
    </source>
</evidence>
<dbReference type="AlphaFoldDB" id="A0A5N6U1V9"/>
<evidence type="ECO:0000313" key="3">
    <source>
        <dbReference type="EMBL" id="KAE8152522.1"/>
    </source>
</evidence>
<dbReference type="EMBL" id="ML742052">
    <property type="protein sequence ID" value="KAE8152522.1"/>
    <property type="molecule type" value="Genomic_DNA"/>
</dbReference>
<feature type="compositionally biased region" description="Basic and acidic residues" evidence="1">
    <location>
        <begin position="716"/>
        <end position="725"/>
    </location>
</feature>
<dbReference type="Proteomes" id="UP000325780">
    <property type="component" value="Unassembled WGS sequence"/>
</dbReference>
<name>A0A5N6U1V9_ASPAV</name>
<reference evidence="3 4" key="1">
    <citation type="submission" date="2019-04" db="EMBL/GenBank/DDBJ databases">
        <title>Friends and foes A comparative genomics study of 23 Aspergillus species from section Flavi.</title>
        <authorList>
            <consortium name="DOE Joint Genome Institute"/>
            <person name="Kjaerbolling I."/>
            <person name="Vesth T."/>
            <person name="Frisvad J.C."/>
            <person name="Nybo J.L."/>
            <person name="Theobald S."/>
            <person name="Kildgaard S."/>
            <person name="Isbrandt T."/>
            <person name="Kuo A."/>
            <person name="Sato A."/>
            <person name="Lyhne E.K."/>
            <person name="Kogle M.E."/>
            <person name="Wiebenga A."/>
            <person name="Kun R.S."/>
            <person name="Lubbers R.J."/>
            <person name="Makela M.R."/>
            <person name="Barry K."/>
            <person name="Chovatia M."/>
            <person name="Clum A."/>
            <person name="Daum C."/>
            <person name="Haridas S."/>
            <person name="He G."/>
            <person name="LaButti K."/>
            <person name="Lipzen A."/>
            <person name="Mondo S."/>
            <person name="Riley R."/>
            <person name="Salamov A."/>
            <person name="Simmons B.A."/>
            <person name="Magnuson J.K."/>
            <person name="Henrissat B."/>
            <person name="Mortensen U.H."/>
            <person name="Larsen T.O."/>
            <person name="Devries R.P."/>
            <person name="Grigoriev I.V."/>
            <person name="Machida M."/>
            <person name="Baker S.E."/>
            <person name="Andersen M.R."/>
        </authorList>
    </citation>
    <scope>NUCLEOTIDE SEQUENCE [LARGE SCALE GENOMIC DNA]</scope>
    <source>
        <strain evidence="3 4">IBT 18842</strain>
    </source>
</reference>
<keyword evidence="2" id="KW-0812">Transmembrane</keyword>
<keyword evidence="2" id="KW-0472">Membrane</keyword>
<feature type="compositionally biased region" description="Polar residues" evidence="1">
    <location>
        <begin position="683"/>
        <end position="693"/>
    </location>
</feature>
<feature type="compositionally biased region" description="Polar residues" evidence="1">
    <location>
        <begin position="625"/>
        <end position="640"/>
    </location>
</feature>
<accession>A0A5N6U1V9</accession>
<evidence type="ECO:0000256" key="1">
    <source>
        <dbReference type="SAM" id="MobiDB-lite"/>
    </source>
</evidence>
<keyword evidence="4" id="KW-1185">Reference proteome</keyword>
<feature type="compositionally biased region" description="Polar residues" evidence="1">
    <location>
        <begin position="346"/>
        <end position="360"/>
    </location>
</feature>
<feature type="compositionally biased region" description="Basic and acidic residues" evidence="1">
    <location>
        <begin position="168"/>
        <end position="180"/>
    </location>
</feature>
<dbReference type="OrthoDB" id="3546893at2759"/>
<gene>
    <name evidence="3" type="ORF">BDV25DRAFT_65645</name>
</gene>
<feature type="compositionally biased region" description="Polar residues" evidence="1">
    <location>
        <begin position="602"/>
        <end position="614"/>
    </location>
</feature>
<feature type="region of interest" description="Disordered" evidence="1">
    <location>
        <begin position="328"/>
        <end position="377"/>
    </location>
</feature>
<feature type="region of interest" description="Disordered" evidence="1">
    <location>
        <begin position="548"/>
        <end position="835"/>
    </location>
</feature>